<reference evidence="3" key="1">
    <citation type="journal article" date="2014" name="Int. J. Syst. Evol. Microbiol.">
        <title>Complete genome sequence of Corynebacterium casei LMG S-19264T (=DSM 44701T), isolated from a smear-ripened cheese.</title>
        <authorList>
            <consortium name="US DOE Joint Genome Institute (JGI-PGF)"/>
            <person name="Walter F."/>
            <person name="Albersmeier A."/>
            <person name="Kalinowski J."/>
            <person name="Ruckert C."/>
        </authorList>
    </citation>
    <scope>NUCLEOTIDE SEQUENCE</scope>
    <source>
        <strain evidence="3">CGMCC 1.15763</strain>
    </source>
</reference>
<dbReference type="Proteomes" id="UP000633278">
    <property type="component" value="Unassembled WGS sequence"/>
</dbReference>
<protein>
    <submittedName>
        <fullName evidence="3">PASTA domain-containing protein</fullName>
    </submittedName>
</protein>
<keyword evidence="1" id="KW-0812">Transmembrane</keyword>
<reference evidence="3" key="2">
    <citation type="submission" date="2020-09" db="EMBL/GenBank/DDBJ databases">
        <authorList>
            <person name="Sun Q."/>
            <person name="Zhou Y."/>
        </authorList>
    </citation>
    <scope>NUCLEOTIDE SEQUENCE</scope>
    <source>
        <strain evidence="3">CGMCC 1.15763</strain>
    </source>
</reference>
<evidence type="ECO:0000256" key="1">
    <source>
        <dbReference type="SAM" id="Phobius"/>
    </source>
</evidence>
<dbReference type="Pfam" id="PF03793">
    <property type="entry name" value="PASTA"/>
    <property type="match status" value="1"/>
</dbReference>
<dbReference type="SMART" id="SM00740">
    <property type="entry name" value="PASTA"/>
    <property type="match status" value="2"/>
</dbReference>
<comment type="caution">
    <text evidence="3">The sequence shown here is derived from an EMBL/GenBank/DDBJ whole genome shotgun (WGS) entry which is preliminary data.</text>
</comment>
<dbReference type="Gene3D" id="3.30.10.20">
    <property type="match status" value="2"/>
</dbReference>
<feature type="domain" description="PASTA" evidence="2">
    <location>
        <begin position="40"/>
        <end position="108"/>
    </location>
</feature>
<gene>
    <name evidence="3" type="ORF">GCM10011416_02000</name>
</gene>
<organism evidence="3 4">
    <name type="scientific">Polaribacter pacificus</name>
    <dbReference type="NCBI Taxonomy" id="1775173"/>
    <lineage>
        <taxon>Bacteria</taxon>
        <taxon>Pseudomonadati</taxon>
        <taxon>Bacteroidota</taxon>
        <taxon>Flavobacteriia</taxon>
        <taxon>Flavobacteriales</taxon>
        <taxon>Flavobacteriaceae</taxon>
    </lineage>
</organism>
<dbReference type="RefSeq" id="WP_188597409.1">
    <property type="nucleotide sequence ID" value="NZ_BMJW01000001.1"/>
</dbReference>
<keyword evidence="4" id="KW-1185">Reference proteome</keyword>
<keyword evidence="1" id="KW-1133">Transmembrane helix</keyword>
<evidence type="ECO:0000313" key="4">
    <source>
        <dbReference type="Proteomes" id="UP000633278"/>
    </source>
</evidence>
<dbReference type="PROSITE" id="PS51178">
    <property type="entry name" value="PASTA"/>
    <property type="match status" value="1"/>
</dbReference>
<dbReference type="EMBL" id="BMJW01000001">
    <property type="protein sequence ID" value="GGG89184.1"/>
    <property type="molecule type" value="Genomic_DNA"/>
</dbReference>
<evidence type="ECO:0000259" key="2">
    <source>
        <dbReference type="PROSITE" id="PS51178"/>
    </source>
</evidence>
<dbReference type="AlphaFoldDB" id="A0A917HSU7"/>
<feature type="transmembrane region" description="Helical" evidence="1">
    <location>
        <begin position="12"/>
        <end position="34"/>
    </location>
</feature>
<dbReference type="CDD" id="cd06577">
    <property type="entry name" value="PASTA_pknB"/>
    <property type="match status" value="2"/>
</dbReference>
<dbReference type="InterPro" id="IPR005543">
    <property type="entry name" value="PASTA_dom"/>
</dbReference>
<name>A0A917HSU7_9FLAO</name>
<evidence type="ECO:0000313" key="3">
    <source>
        <dbReference type="EMBL" id="GGG89184.1"/>
    </source>
</evidence>
<sequence length="183" mass="20696">MSLIQFLKSKAFFKQIGIAVVSVLAFVFILKWWFGFTTNHDQKIQVPQLERMELSEVVETLKELDLDYIVIDSASYNPSYPSKSVIEQNPEGGAFVKENRKIYLTLNPSKYRSQEVPDLNGKTKRQAITHLLSIGFKVGTFSYVPDIGKDVVRGMKHEGKTIRTGDKLLKNSVIDLVLGDGKQ</sequence>
<dbReference type="SUPFAM" id="SSF54184">
    <property type="entry name" value="Penicillin-binding protein 2x (pbp-2x), c-terminal domain"/>
    <property type="match status" value="1"/>
</dbReference>
<accession>A0A917HSU7</accession>
<proteinExistence type="predicted"/>
<keyword evidence="1" id="KW-0472">Membrane</keyword>